<evidence type="ECO:0000259" key="1">
    <source>
        <dbReference type="Pfam" id="PF12937"/>
    </source>
</evidence>
<dbReference type="Proteomes" id="UP000623467">
    <property type="component" value="Unassembled WGS sequence"/>
</dbReference>
<dbReference type="InterPro" id="IPR032675">
    <property type="entry name" value="LRR_dom_sf"/>
</dbReference>
<dbReference type="Gene3D" id="1.20.1280.50">
    <property type="match status" value="1"/>
</dbReference>
<name>A0A8H7CZ25_9AGAR</name>
<keyword evidence="3" id="KW-1185">Reference proteome</keyword>
<dbReference type="InterPro" id="IPR001810">
    <property type="entry name" value="F-box_dom"/>
</dbReference>
<proteinExistence type="predicted"/>
<dbReference type="AlphaFoldDB" id="A0A8H7CZ25"/>
<dbReference type="Pfam" id="PF12937">
    <property type="entry name" value="F-box-like"/>
    <property type="match status" value="1"/>
</dbReference>
<gene>
    <name evidence="2" type="ORF">MSAN_01533400</name>
</gene>
<dbReference type="Gene3D" id="3.80.10.10">
    <property type="entry name" value="Ribonuclease Inhibitor"/>
    <property type="match status" value="1"/>
</dbReference>
<evidence type="ECO:0000313" key="2">
    <source>
        <dbReference type="EMBL" id="KAF7353442.1"/>
    </source>
</evidence>
<feature type="domain" description="F-box" evidence="1">
    <location>
        <begin position="41"/>
        <end position="95"/>
    </location>
</feature>
<reference evidence="2" key="1">
    <citation type="submission" date="2020-05" db="EMBL/GenBank/DDBJ databases">
        <title>Mycena genomes resolve the evolution of fungal bioluminescence.</title>
        <authorList>
            <person name="Tsai I.J."/>
        </authorList>
    </citation>
    <scope>NUCLEOTIDE SEQUENCE</scope>
    <source>
        <strain evidence="2">160909Yilan</strain>
    </source>
</reference>
<organism evidence="2 3">
    <name type="scientific">Mycena sanguinolenta</name>
    <dbReference type="NCBI Taxonomy" id="230812"/>
    <lineage>
        <taxon>Eukaryota</taxon>
        <taxon>Fungi</taxon>
        <taxon>Dikarya</taxon>
        <taxon>Basidiomycota</taxon>
        <taxon>Agaricomycotina</taxon>
        <taxon>Agaricomycetes</taxon>
        <taxon>Agaricomycetidae</taxon>
        <taxon>Agaricales</taxon>
        <taxon>Marasmiineae</taxon>
        <taxon>Mycenaceae</taxon>
        <taxon>Mycena</taxon>
    </lineage>
</organism>
<dbReference type="OrthoDB" id="2269034at2759"/>
<sequence length="459" mass="51960">MEIENQIGPFKAHWAQDISATVKGPREIQAPIDEVAYSVHSIPPEIMSHIFIGCLPNDGEVRPSSRCAPLLLMRVCRRWKDIALSTCQLWSSLDIDCIVAERRPWFRRGTLRGMETWFSRAHTLPLSLKIEYSKKSSQNPEDISELEPLSDLSALLPRAGRLTFGLHMMDWPMLVPAATPLLQLRSLTALLWDADLEYVIKNAPRLAELSWMRGLDRTLEFCPFASDTLTKLDIVSTGFSTAQFIGVLQHLPKLSHLACYVTPRDAGACTPLSFPNLRTLGLRRDFSGSAYSIDALALVTLPCLFHLEYDSWSNPNVLLPFLSRSECVIRELGCQILPIGTTAAEVRRKLGPFLHIEKLVVEMQLRHIRLTYWSTYVPIDYRLVVDFVRRRQAAVDANTPNPIAMAKLESLHITIDSKSDWPPTPTIENELRELISSGVDLKVRTADDDIEVWPEDRRV</sequence>
<evidence type="ECO:0000313" key="3">
    <source>
        <dbReference type="Proteomes" id="UP000623467"/>
    </source>
</evidence>
<protein>
    <submittedName>
        <fullName evidence="2">F-box domain-containing protein</fullName>
    </submittedName>
</protein>
<accession>A0A8H7CZ25</accession>
<comment type="caution">
    <text evidence="2">The sequence shown here is derived from an EMBL/GenBank/DDBJ whole genome shotgun (WGS) entry which is preliminary data.</text>
</comment>
<dbReference type="EMBL" id="JACAZH010000012">
    <property type="protein sequence ID" value="KAF7353442.1"/>
    <property type="molecule type" value="Genomic_DNA"/>
</dbReference>